<dbReference type="Proteomes" id="UP001304851">
    <property type="component" value="Plasmid lp25"/>
</dbReference>
<gene>
    <name evidence="1" type="ORF">QIA18_06245</name>
</gene>
<evidence type="ECO:0000313" key="2">
    <source>
        <dbReference type="Proteomes" id="UP001304851"/>
    </source>
</evidence>
<dbReference type="EMBL" id="CP179473">
    <property type="protein sequence ID" value="XPC85709.1"/>
    <property type="molecule type" value="Genomic_DNA"/>
</dbReference>
<geneLocation type="plasmid" evidence="1 2">
    <name>lp25</name>
</geneLocation>
<keyword evidence="2" id="KW-1185">Reference proteome</keyword>
<organism evidence="1 2">
    <name type="scientific">Borreliella carolinensis</name>
    <dbReference type="NCBI Taxonomy" id="478174"/>
    <lineage>
        <taxon>Bacteria</taxon>
        <taxon>Pseudomonadati</taxon>
        <taxon>Spirochaetota</taxon>
        <taxon>Spirochaetia</taxon>
        <taxon>Spirochaetales</taxon>
        <taxon>Borreliaceae</taxon>
        <taxon>Borreliella</taxon>
    </lineage>
</organism>
<proteinExistence type="predicted"/>
<keyword evidence="1" id="KW-0614">Plasmid</keyword>
<sequence length="88" mass="9678">MPIIVLSQVSRSAEGVEPSLATLGESSALQWDADIVIFFHQESEKCKGRNTLKGNNTTKVKVIVAKNRNGYIGIVNLDFTPKIIKFSD</sequence>
<evidence type="ECO:0000313" key="1">
    <source>
        <dbReference type="EMBL" id="XPC85709.1"/>
    </source>
</evidence>
<protein>
    <submittedName>
        <fullName evidence="1">DnaB-like helicase C-terminal domain-containing protein</fullName>
    </submittedName>
</protein>
<name>A0ACD5GKY3_9SPIR</name>
<accession>A0ACD5GKY3</accession>
<reference evidence="1" key="1">
    <citation type="submission" date="2024-11" db="EMBL/GenBank/DDBJ databases">
        <title>Sequencing of Borrelia variable plasmids from multiple Borrelia sensu lato isolates.</title>
        <authorList>
            <person name="Mongodin E.F."/>
            <person name="Rudenko N."/>
            <person name="Fraser C.M."/>
            <person name="Schutzer S."/>
            <person name="Luft B."/>
            <person name="Morgan R."/>
            <person name="Casjens S."/>
            <person name="Qiu W."/>
        </authorList>
    </citation>
    <scope>NUCLEOTIDE SEQUENCE</scope>
    <source>
        <strain evidence="1">SCGT-18</strain>
    </source>
</reference>